<dbReference type="OrthoDB" id="19711at2759"/>
<dbReference type="SUPFAM" id="SSF50978">
    <property type="entry name" value="WD40 repeat-like"/>
    <property type="match status" value="1"/>
</dbReference>
<feature type="repeat" description="WD" evidence="3">
    <location>
        <begin position="327"/>
        <end position="366"/>
    </location>
</feature>
<feature type="compositionally biased region" description="Acidic residues" evidence="4">
    <location>
        <begin position="144"/>
        <end position="155"/>
    </location>
</feature>
<evidence type="ECO:0000313" key="6">
    <source>
        <dbReference type="EMBL" id="TBU35421.1"/>
    </source>
</evidence>
<dbReference type="Gene3D" id="2.130.10.10">
    <property type="entry name" value="YVTN repeat-like/Quinoprotein amine dehydrogenase"/>
    <property type="match status" value="2"/>
</dbReference>
<keyword evidence="2" id="KW-0677">Repeat</keyword>
<evidence type="ECO:0000256" key="1">
    <source>
        <dbReference type="ARBA" id="ARBA00022574"/>
    </source>
</evidence>
<proteinExistence type="predicted"/>
<feature type="domain" description="F-box" evidence="5">
    <location>
        <begin position="68"/>
        <end position="114"/>
    </location>
</feature>
<feature type="repeat" description="WD" evidence="3">
    <location>
        <begin position="280"/>
        <end position="325"/>
    </location>
</feature>
<sequence>MPFRAYLADYERRHGPVTDHTGYSGGGGGVETGRDVREREELAFRILASLPRSSLAVLQHRIEPLLKLDIVGLLPTEVALEVFSYLPYQSLLTCALVCTRWRVLADDQSLWKSLCLERKWEWRVRPDAHETDARSPPDEHVESDLDDEGMGDEEDDDLMHVDDSGFASMDINGDDTVRVGLPSTSSFSATAHLSLTINSSHTLPDLLAGPSRGRMRSPRERHSAPSILHTSAVQKLALASPPNHDPKPDYKILHQTHVKLRNRFTTGQYTLSNLQTRGAPNGHTNTIYCLQLYTYPESGTQVLFTGSKDRTVREWDLQTGAVIRVLEGAHESSVLSICAHRGLLASASSDRRVVVWDLAQNKVIRTIRDHEDSVLCVRFDDKRLVSCSKDRTVRTYLFPHLGQQHVLSAHRAAVNAVSIANKHIISVSGDRSLRLWDADTGACLRTFENHHRRGIASIDYKHPFVLSGSSDKHIRLLDVSTLQGWSTNPAVTDKPAAAAPGGLGRTVPVVCESCGSSTSAGEPSQPPRRRAHEDLVRSVALSSDLVISGSYDFTVKVWDRKTGALVADLAGGHTGRIFCVGSDCTKIVSCGEDQRICIWDFSHGIDTSFLKL</sequence>
<evidence type="ECO:0000256" key="3">
    <source>
        <dbReference type="PROSITE-ProRule" id="PRU00221"/>
    </source>
</evidence>
<dbReference type="AlphaFoldDB" id="A0A4Q9N854"/>
<dbReference type="PROSITE" id="PS00678">
    <property type="entry name" value="WD_REPEATS_1"/>
    <property type="match status" value="2"/>
</dbReference>
<feature type="region of interest" description="Disordered" evidence="4">
    <location>
        <begin position="127"/>
        <end position="155"/>
    </location>
</feature>
<dbReference type="PROSITE" id="PS50181">
    <property type="entry name" value="FBOX"/>
    <property type="match status" value="1"/>
</dbReference>
<organism evidence="6">
    <name type="scientific">Dichomitus squalens</name>
    <dbReference type="NCBI Taxonomy" id="114155"/>
    <lineage>
        <taxon>Eukaryota</taxon>
        <taxon>Fungi</taxon>
        <taxon>Dikarya</taxon>
        <taxon>Basidiomycota</taxon>
        <taxon>Agaricomycotina</taxon>
        <taxon>Agaricomycetes</taxon>
        <taxon>Polyporales</taxon>
        <taxon>Polyporaceae</taxon>
        <taxon>Dichomitus</taxon>
    </lineage>
</organism>
<keyword evidence="1 3" id="KW-0853">WD repeat</keyword>
<feature type="repeat" description="WD" evidence="3">
    <location>
        <begin position="529"/>
        <end position="568"/>
    </location>
</feature>
<feature type="compositionally biased region" description="Basic and acidic residues" evidence="4">
    <location>
        <begin position="127"/>
        <end position="143"/>
    </location>
</feature>
<evidence type="ECO:0000256" key="2">
    <source>
        <dbReference type="ARBA" id="ARBA00022737"/>
    </source>
</evidence>
<dbReference type="Pfam" id="PF12937">
    <property type="entry name" value="F-box-like"/>
    <property type="match status" value="1"/>
</dbReference>
<accession>A0A4Q9N854</accession>
<dbReference type="SMART" id="SM00320">
    <property type="entry name" value="WD40"/>
    <property type="match status" value="7"/>
</dbReference>
<dbReference type="InterPro" id="IPR036322">
    <property type="entry name" value="WD40_repeat_dom_sf"/>
</dbReference>
<name>A0A4Q9N854_9APHY</name>
<dbReference type="InterPro" id="IPR036047">
    <property type="entry name" value="F-box-like_dom_sf"/>
</dbReference>
<dbReference type="SUPFAM" id="SSF81383">
    <property type="entry name" value="F-box domain"/>
    <property type="match status" value="1"/>
</dbReference>
<feature type="region of interest" description="Disordered" evidence="4">
    <location>
        <begin position="204"/>
        <end position="223"/>
    </location>
</feature>
<dbReference type="Proteomes" id="UP000292957">
    <property type="component" value="Unassembled WGS sequence"/>
</dbReference>
<dbReference type="Pfam" id="PF00400">
    <property type="entry name" value="WD40"/>
    <property type="match status" value="7"/>
</dbReference>
<dbReference type="Gene3D" id="1.20.1280.50">
    <property type="match status" value="1"/>
</dbReference>
<dbReference type="InterPro" id="IPR001680">
    <property type="entry name" value="WD40_rpt"/>
</dbReference>
<dbReference type="GO" id="GO:1990234">
    <property type="term" value="C:transferase complex"/>
    <property type="evidence" value="ECO:0007669"/>
    <property type="project" value="UniProtKB-ARBA"/>
</dbReference>
<evidence type="ECO:0000259" key="5">
    <source>
        <dbReference type="PROSITE" id="PS50181"/>
    </source>
</evidence>
<dbReference type="PANTHER" id="PTHR22847">
    <property type="entry name" value="WD40 REPEAT PROTEIN"/>
    <property type="match status" value="1"/>
</dbReference>
<evidence type="ECO:0000256" key="4">
    <source>
        <dbReference type="SAM" id="MobiDB-lite"/>
    </source>
</evidence>
<protein>
    <submittedName>
        <fullName evidence="6">WD40 repeat-like protein</fullName>
    </submittedName>
</protein>
<feature type="repeat" description="WD" evidence="3">
    <location>
        <begin position="407"/>
        <end position="446"/>
    </location>
</feature>
<dbReference type="InterPro" id="IPR001810">
    <property type="entry name" value="F-box_dom"/>
</dbReference>
<dbReference type="CDD" id="cd00200">
    <property type="entry name" value="WD40"/>
    <property type="match status" value="1"/>
</dbReference>
<gene>
    <name evidence="6" type="ORF">BD311DRAFT_679623</name>
</gene>
<dbReference type="PROSITE" id="PS50082">
    <property type="entry name" value="WD_REPEATS_2"/>
    <property type="match status" value="4"/>
</dbReference>
<reference evidence="6" key="1">
    <citation type="submission" date="2019-01" db="EMBL/GenBank/DDBJ databases">
        <title>Draft genome sequences of three monokaryotic isolates of the white-rot basidiomycete fungus Dichomitus squalens.</title>
        <authorList>
            <consortium name="DOE Joint Genome Institute"/>
            <person name="Lopez S.C."/>
            <person name="Andreopoulos B."/>
            <person name="Pangilinan J."/>
            <person name="Lipzen A."/>
            <person name="Riley R."/>
            <person name="Ahrendt S."/>
            <person name="Ng V."/>
            <person name="Barry K."/>
            <person name="Daum C."/>
            <person name="Grigoriev I.V."/>
            <person name="Hilden K.S."/>
            <person name="Makela M.R."/>
            <person name="de Vries R.P."/>
        </authorList>
    </citation>
    <scope>NUCLEOTIDE SEQUENCE [LARGE SCALE GENOMIC DNA]</scope>
    <source>
        <strain evidence="6">OM18370.1</strain>
    </source>
</reference>
<dbReference type="PANTHER" id="PTHR22847:SF745">
    <property type="entry name" value="F-BOX_WD REPEAT-CONTAINING PROTEIN 7"/>
    <property type="match status" value="1"/>
</dbReference>
<dbReference type="EMBL" id="ML143386">
    <property type="protein sequence ID" value="TBU35421.1"/>
    <property type="molecule type" value="Genomic_DNA"/>
</dbReference>
<dbReference type="InterPro" id="IPR020472">
    <property type="entry name" value="WD40_PAC1"/>
</dbReference>
<dbReference type="InterPro" id="IPR019775">
    <property type="entry name" value="WD40_repeat_CS"/>
</dbReference>
<dbReference type="SMART" id="SM00256">
    <property type="entry name" value="FBOX"/>
    <property type="match status" value="1"/>
</dbReference>
<dbReference type="PROSITE" id="PS50294">
    <property type="entry name" value="WD_REPEATS_REGION"/>
    <property type="match status" value="2"/>
</dbReference>
<dbReference type="InterPro" id="IPR015943">
    <property type="entry name" value="WD40/YVTN_repeat-like_dom_sf"/>
</dbReference>
<dbReference type="PRINTS" id="PR00320">
    <property type="entry name" value="GPROTEINBRPT"/>
</dbReference>